<dbReference type="AlphaFoldDB" id="M0HAZ8"/>
<protein>
    <recommendedName>
        <fullName evidence="3">ArsR family transcriptional regulator</fullName>
    </recommendedName>
</protein>
<name>M0HAZ8_HALEO</name>
<evidence type="ECO:0000313" key="2">
    <source>
        <dbReference type="Proteomes" id="UP000011612"/>
    </source>
</evidence>
<sequence>MDSVASGLSFDLQLSAIHHIERRQLLLALLKGVATDETPLDVTQLPPRTDEQQLRMHHVHLPKLRQMGIIESSGEQSHVSRGPHFDDIVPLLRIIDTYRDELPTDVL</sequence>
<organism evidence="1 2">
    <name type="scientific">Haloferax elongans ATCC BAA-1513</name>
    <dbReference type="NCBI Taxonomy" id="1230453"/>
    <lineage>
        <taxon>Archaea</taxon>
        <taxon>Methanobacteriati</taxon>
        <taxon>Methanobacteriota</taxon>
        <taxon>Stenosarchaea group</taxon>
        <taxon>Halobacteria</taxon>
        <taxon>Halobacteriales</taxon>
        <taxon>Haloferacaceae</taxon>
        <taxon>Haloferax</taxon>
    </lineage>
</organism>
<accession>M0HAZ8</accession>
<gene>
    <name evidence="1" type="ORF">C453_18540</name>
</gene>
<dbReference type="EMBL" id="AOLK01000024">
    <property type="protein sequence ID" value="ELZ80963.1"/>
    <property type="molecule type" value="Genomic_DNA"/>
</dbReference>
<reference evidence="1 2" key="1">
    <citation type="journal article" date="2014" name="PLoS Genet.">
        <title>Phylogenetically driven sequencing of extremely halophilic archaea reveals strategies for static and dynamic osmo-response.</title>
        <authorList>
            <person name="Becker E.A."/>
            <person name="Seitzer P.M."/>
            <person name="Tritt A."/>
            <person name="Larsen D."/>
            <person name="Krusor M."/>
            <person name="Yao A.I."/>
            <person name="Wu D."/>
            <person name="Madern D."/>
            <person name="Eisen J.A."/>
            <person name="Darling A.E."/>
            <person name="Facciotti M.T."/>
        </authorList>
    </citation>
    <scope>NUCLEOTIDE SEQUENCE [LARGE SCALE GENOMIC DNA]</scope>
    <source>
        <strain evidence="1 2">ATCC BAA-1513</strain>
    </source>
</reference>
<proteinExistence type="predicted"/>
<evidence type="ECO:0008006" key="3">
    <source>
        <dbReference type="Google" id="ProtNLM"/>
    </source>
</evidence>
<comment type="caution">
    <text evidence="1">The sequence shown here is derived from an EMBL/GenBank/DDBJ whole genome shotgun (WGS) entry which is preliminary data.</text>
</comment>
<dbReference type="Proteomes" id="UP000011612">
    <property type="component" value="Unassembled WGS sequence"/>
</dbReference>
<evidence type="ECO:0000313" key="1">
    <source>
        <dbReference type="EMBL" id="ELZ80963.1"/>
    </source>
</evidence>
<keyword evidence="2" id="KW-1185">Reference proteome</keyword>
<dbReference type="PATRIC" id="fig|1230453.4.peg.3689"/>